<keyword evidence="2" id="KW-1185">Reference proteome</keyword>
<dbReference type="EMBL" id="LAFY01005787">
    <property type="protein sequence ID" value="KJX92667.1"/>
    <property type="molecule type" value="Genomic_DNA"/>
</dbReference>
<organism evidence="1 2">
    <name type="scientific">Zymoseptoria brevis</name>
    <dbReference type="NCBI Taxonomy" id="1047168"/>
    <lineage>
        <taxon>Eukaryota</taxon>
        <taxon>Fungi</taxon>
        <taxon>Dikarya</taxon>
        <taxon>Ascomycota</taxon>
        <taxon>Pezizomycotina</taxon>
        <taxon>Dothideomycetes</taxon>
        <taxon>Dothideomycetidae</taxon>
        <taxon>Mycosphaerellales</taxon>
        <taxon>Mycosphaerellaceae</taxon>
        <taxon>Zymoseptoria</taxon>
    </lineage>
</organism>
<dbReference type="InterPro" id="IPR038883">
    <property type="entry name" value="AN11006-like"/>
</dbReference>
<name>A0A0F4G6K0_9PEZI</name>
<protein>
    <submittedName>
        <fullName evidence="1">Uncharacterized protein</fullName>
    </submittedName>
</protein>
<dbReference type="Proteomes" id="UP000033647">
    <property type="component" value="Unassembled WGS sequence"/>
</dbReference>
<evidence type="ECO:0000313" key="2">
    <source>
        <dbReference type="Proteomes" id="UP000033647"/>
    </source>
</evidence>
<dbReference type="PANTHER" id="PTHR42085">
    <property type="entry name" value="F-BOX DOMAIN-CONTAINING PROTEIN"/>
    <property type="match status" value="1"/>
</dbReference>
<reference evidence="1 2" key="1">
    <citation type="submission" date="2015-03" db="EMBL/GenBank/DDBJ databases">
        <title>RNA-seq based gene annotation and comparative genomics of four Zymoseptoria species reveal species-specific pathogenicity related genes and transposable element activity.</title>
        <authorList>
            <person name="Grandaubert J."/>
            <person name="Bhattacharyya A."/>
            <person name="Stukenbrock E.H."/>
        </authorList>
    </citation>
    <scope>NUCLEOTIDE SEQUENCE [LARGE SCALE GENOMIC DNA]</scope>
    <source>
        <strain evidence="1 2">Zb18110</strain>
    </source>
</reference>
<sequence length="358" mass="40997">MTYPTSRSDYGAITYYGNTQAVVLDTFRNGAGQLRNYNAPGLDSNGRPCKTWVRERQRRLKTFTRMLERNDYSGRHPAGCQTATSALRPYAAYNKLFGERKYAANYPFVKNSSSLMDLPGEIRNRIYRLHLLDRRSGPKAAERASKHAKERFTKIRTSRLKFLRLSKTVNKEAGDIIYGENEFRFTEDLTDRGMGGYETIVKALERPARQSMWTMQDFKDSIDILNGAGNLEQLKLVLPANLEVDSVVDLKFDLSRFTEGLDITLVHMAFKGWCGRDIATIHESQLPLTKSELVRRVKKGGRKVKKRKNVVELGDPKTYAETMGWEYERAWADGDGHYHHEPLDHVSACCWYDGSNCQ</sequence>
<dbReference type="STRING" id="1047168.A0A0F4G6K0"/>
<dbReference type="PANTHER" id="PTHR42085:SF7">
    <property type="entry name" value="F-BOX DOMAIN-CONTAINING PROTEIN"/>
    <property type="match status" value="1"/>
</dbReference>
<evidence type="ECO:0000313" key="1">
    <source>
        <dbReference type="EMBL" id="KJX92667.1"/>
    </source>
</evidence>
<accession>A0A0F4G6K0</accession>
<dbReference type="OrthoDB" id="3946696at2759"/>
<gene>
    <name evidence="1" type="ORF">TI39_contig5832g00038</name>
</gene>
<dbReference type="AlphaFoldDB" id="A0A0F4G6K0"/>
<comment type="caution">
    <text evidence="1">The sequence shown here is derived from an EMBL/GenBank/DDBJ whole genome shotgun (WGS) entry which is preliminary data.</text>
</comment>
<proteinExistence type="predicted"/>